<name>A0A533QKV1_9BACT</name>
<comment type="caution">
    <text evidence="1">The sequence shown here is derived from an EMBL/GenBank/DDBJ whole genome shotgun (WGS) entry which is preliminary data.</text>
</comment>
<accession>A0A533QKV1</accession>
<dbReference type="EMBL" id="SULG01000058">
    <property type="protein sequence ID" value="TLD41190.1"/>
    <property type="molecule type" value="Genomic_DNA"/>
</dbReference>
<dbReference type="AlphaFoldDB" id="A0A533QKV1"/>
<reference evidence="1 2" key="1">
    <citation type="submission" date="2019-04" db="EMBL/GenBank/DDBJ databases">
        <title>Genome of a novel bacterium Candidatus Jettenia ecosi reconstructed from metagenome of an anammox bioreactor.</title>
        <authorList>
            <person name="Mardanov A.V."/>
            <person name="Beletsky A.V."/>
            <person name="Ravin N.V."/>
            <person name="Botchkova E.A."/>
            <person name="Litti Y.V."/>
            <person name="Nozhevnikova A.N."/>
        </authorList>
    </citation>
    <scope>NUCLEOTIDE SEQUENCE [LARGE SCALE GENOMIC DNA]</scope>
    <source>
        <strain evidence="1">J2</strain>
    </source>
</reference>
<gene>
    <name evidence="1" type="ORF">JETT_2528</name>
</gene>
<proteinExistence type="predicted"/>
<protein>
    <submittedName>
        <fullName evidence="1">Mobile element protein</fullName>
    </submittedName>
</protein>
<evidence type="ECO:0000313" key="1">
    <source>
        <dbReference type="EMBL" id="TLD41190.1"/>
    </source>
</evidence>
<organism evidence="1 2">
    <name type="scientific">Candidatus Jettenia ecosi</name>
    <dbReference type="NCBI Taxonomy" id="2494326"/>
    <lineage>
        <taxon>Bacteria</taxon>
        <taxon>Pseudomonadati</taxon>
        <taxon>Planctomycetota</taxon>
        <taxon>Candidatus Brocadiia</taxon>
        <taxon>Candidatus Brocadiales</taxon>
        <taxon>Candidatus Brocadiaceae</taxon>
        <taxon>Candidatus Jettenia</taxon>
    </lineage>
</organism>
<dbReference type="Proteomes" id="UP000319783">
    <property type="component" value="Unassembled WGS sequence"/>
</dbReference>
<sequence>MARLKQKISETFHNKEMAECFCRIRNFIPTVHKQSRKTTEGIKTPSLTLH</sequence>
<evidence type="ECO:0000313" key="2">
    <source>
        <dbReference type="Proteomes" id="UP000319783"/>
    </source>
</evidence>